<dbReference type="InterPro" id="IPR046358">
    <property type="entry name" value="Flagellin_C"/>
</dbReference>
<name>A0ABQ1QCH4_9RHOB</name>
<gene>
    <name evidence="2" type="primary">flgL</name>
    <name evidence="2" type="ORF">GCM10011358_04070</name>
</gene>
<organism evidence="2 3">
    <name type="scientific">Sinisalibacter lacisalsi</name>
    <dbReference type="NCBI Taxonomy" id="1526570"/>
    <lineage>
        <taxon>Bacteria</taxon>
        <taxon>Pseudomonadati</taxon>
        <taxon>Pseudomonadota</taxon>
        <taxon>Alphaproteobacteria</taxon>
        <taxon>Rhodobacterales</taxon>
        <taxon>Roseobacteraceae</taxon>
        <taxon>Sinisalibacter</taxon>
    </lineage>
</organism>
<comment type="caution">
    <text evidence="2">The sequence shown here is derived from an EMBL/GenBank/DDBJ whole genome shotgun (WGS) entry which is preliminary data.</text>
</comment>
<accession>A0ABQ1QCH4</accession>
<evidence type="ECO:0000259" key="1">
    <source>
        <dbReference type="Pfam" id="PF00700"/>
    </source>
</evidence>
<keyword evidence="3" id="KW-1185">Reference proteome</keyword>
<reference evidence="3" key="1">
    <citation type="journal article" date="2019" name="Int. J. Syst. Evol. Microbiol.">
        <title>The Global Catalogue of Microorganisms (GCM) 10K type strain sequencing project: providing services to taxonomists for standard genome sequencing and annotation.</title>
        <authorList>
            <consortium name="The Broad Institute Genomics Platform"/>
            <consortium name="The Broad Institute Genome Sequencing Center for Infectious Disease"/>
            <person name="Wu L."/>
            <person name="Ma J."/>
        </authorList>
    </citation>
    <scope>NUCLEOTIDE SEQUENCE [LARGE SCALE GENOMIC DNA]</scope>
    <source>
        <strain evidence="3">CGMCC 1.12922</strain>
    </source>
</reference>
<keyword evidence="2" id="KW-0969">Cilium</keyword>
<dbReference type="Pfam" id="PF00700">
    <property type="entry name" value="Flagellin_C"/>
    <property type="match status" value="1"/>
</dbReference>
<sequence>MPVLSVGDQANTYRLRRLSVGLKTDLTRLGQELATGKKSDIGATVSGDLRPVASIERRLATLAAYKTSTAEIAQFLEGSQLALGSIQDMGRSLSPGLLTASQALNSTMIDAAAADGRQKFEAVVARFNASAAGRTMFGGAATDRSALASGKDMLAALNTAIAGSTTASDVVAAVDAWFDSSGGGFETDGYLGSQEALGPMMIAEGEALPFDLRADDQTVRDTLKGFALAAVAAEGALSGLVEERAQLLAVAAERLIHADGEVSNLRARIGAAEGRVEEARVQNAAENAANELARSALVSADPYETATALQAVQGQIEMLYTVTARIAGLRFSDYMR</sequence>
<keyword evidence="2" id="KW-0966">Cell projection</keyword>
<protein>
    <submittedName>
        <fullName evidence="2">Flagellin</fullName>
    </submittedName>
</protein>
<dbReference type="Proteomes" id="UP000617355">
    <property type="component" value="Unassembled WGS sequence"/>
</dbReference>
<feature type="domain" description="Flagellin C-terminal" evidence="1">
    <location>
        <begin position="261"/>
        <end position="326"/>
    </location>
</feature>
<proteinExistence type="predicted"/>
<dbReference type="EMBL" id="BMGI01000001">
    <property type="protein sequence ID" value="GGD22737.1"/>
    <property type="molecule type" value="Genomic_DNA"/>
</dbReference>
<dbReference type="SUPFAM" id="SSF64518">
    <property type="entry name" value="Phase 1 flagellin"/>
    <property type="match status" value="1"/>
</dbReference>
<evidence type="ECO:0000313" key="3">
    <source>
        <dbReference type="Proteomes" id="UP000617355"/>
    </source>
</evidence>
<evidence type="ECO:0000313" key="2">
    <source>
        <dbReference type="EMBL" id="GGD22737.1"/>
    </source>
</evidence>
<keyword evidence="2" id="KW-0282">Flagellum</keyword>